<dbReference type="Pfam" id="PF11185">
    <property type="entry name" value="DUF2971"/>
    <property type="match status" value="1"/>
</dbReference>
<dbReference type="Proteomes" id="UP001232019">
    <property type="component" value="Chromosome"/>
</dbReference>
<organism evidence="1">
    <name type="scientific">Marivirga arenosa</name>
    <dbReference type="NCBI Taxonomy" id="3059076"/>
    <lineage>
        <taxon>Bacteria</taxon>
        <taxon>Pseudomonadati</taxon>
        <taxon>Bacteroidota</taxon>
        <taxon>Cytophagia</taxon>
        <taxon>Cytophagales</taxon>
        <taxon>Marivirgaceae</taxon>
        <taxon>Marivirga</taxon>
    </lineage>
</organism>
<evidence type="ECO:0000313" key="1">
    <source>
        <dbReference type="EMBL" id="WNB17518.1"/>
    </source>
</evidence>
<dbReference type="InterPro" id="IPR021352">
    <property type="entry name" value="DUF2971"/>
</dbReference>
<dbReference type="RefSeq" id="WP_322346999.1">
    <property type="nucleotide sequence ID" value="NZ_CP129968.2"/>
</dbReference>
<dbReference type="AlphaFoldDB" id="A0AA51ZVI9"/>
<sequence>MKVIGTISKKLKEKPYIYRIELLDRFEKLLSDKEIVFVRPSTWQDPLENLIFNAKLVKDGKEYHHPVKEKIYSQCWSYEGDSYALWQIYTTKKNDKGEFKRHLGVRITTKLDKLQQISNLNNGDFYYGQVNYLCKYQLEKLPKDLSIIKSLRDTNLNENHLKTLLIKRKSYHYENEVRLIANPIDKLIDKTDNRLCRLKIEPMNFITSVRFDPAMPYKDFKSKKEELIDKFGFRPKQITQSTYFKKNKFVIKL</sequence>
<protein>
    <submittedName>
        <fullName evidence="1">DUF2971 domain-containing protein</fullName>
    </submittedName>
</protein>
<gene>
    <name evidence="1" type="ORF">QYS47_34125</name>
</gene>
<proteinExistence type="predicted"/>
<dbReference type="EMBL" id="CP129968">
    <property type="protein sequence ID" value="WNB17518.1"/>
    <property type="molecule type" value="Genomic_DNA"/>
</dbReference>
<name>A0AA51ZVI9_9BACT</name>
<dbReference type="KEGG" id="marp:QYS47_34125"/>
<accession>A0AA51ZVI9</accession>
<reference evidence="1" key="1">
    <citation type="submission" date="2023-08" db="EMBL/GenBank/DDBJ databases">
        <title>Comparative genomics and taxonomic characterization of three novel marine species of genus Marivirga.</title>
        <authorList>
            <person name="Muhammad N."/>
            <person name="Kim S.-G."/>
        </authorList>
    </citation>
    <scope>NUCLEOTIDE SEQUENCE</scope>
    <source>
        <strain evidence="1">BKB1-2</strain>
    </source>
</reference>